<dbReference type="EMBL" id="CP099587">
    <property type="protein sequence ID" value="USS46106.1"/>
    <property type="molecule type" value="Genomic_DNA"/>
</dbReference>
<dbReference type="RefSeq" id="WP_012734117.1">
    <property type="nucleotide sequence ID" value="NZ_CP021074.1"/>
</dbReference>
<reference evidence="3" key="2">
    <citation type="submission" date="2022-06" db="EMBL/GenBank/DDBJ databases">
        <title>Draft genome sequence of Burkholderia glumae strain GR20004 isolated from rice panicle showing bacterial panicle blight.</title>
        <authorList>
            <person name="Choi S.Y."/>
            <person name="Lee Y.H."/>
        </authorList>
    </citation>
    <scope>NUCLEOTIDE SEQUENCE</scope>
    <source>
        <strain evidence="3">GR20004</strain>
    </source>
</reference>
<dbReference type="Proteomes" id="UP000594892">
    <property type="component" value="Chromosome 2"/>
</dbReference>
<protein>
    <submittedName>
        <fullName evidence="2">DUF1311 domain-containing protein</fullName>
    </submittedName>
</protein>
<dbReference type="Pfam" id="PF07007">
    <property type="entry name" value="LprI"/>
    <property type="match status" value="1"/>
</dbReference>
<organism evidence="2 4">
    <name type="scientific">Burkholderia glumae</name>
    <name type="common">Pseudomonas glumae</name>
    <dbReference type="NCBI Taxonomy" id="337"/>
    <lineage>
        <taxon>Bacteria</taxon>
        <taxon>Pseudomonadati</taxon>
        <taxon>Pseudomonadota</taxon>
        <taxon>Betaproteobacteria</taxon>
        <taxon>Burkholderiales</taxon>
        <taxon>Burkholderiaceae</taxon>
        <taxon>Burkholderia</taxon>
    </lineage>
</organism>
<feature type="domain" description="Lysozyme inhibitor LprI-like N-terminal" evidence="1">
    <location>
        <begin position="31"/>
        <end position="112"/>
    </location>
</feature>
<accession>A0AAQ0BSC0</accession>
<name>A0AAQ0BSC0_BURGL</name>
<evidence type="ECO:0000313" key="3">
    <source>
        <dbReference type="EMBL" id="USS46106.1"/>
    </source>
</evidence>
<proteinExistence type="predicted"/>
<evidence type="ECO:0000259" key="1">
    <source>
        <dbReference type="Pfam" id="PF07007"/>
    </source>
</evidence>
<dbReference type="GeneID" id="45696435"/>
<dbReference type="Proteomes" id="UP001056386">
    <property type="component" value="Chromosome 1"/>
</dbReference>
<evidence type="ECO:0000313" key="4">
    <source>
        <dbReference type="Proteomes" id="UP000594892"/>
    </source>
</evidence>
<dbReference type="Gene3D" id="1.20.1270.180">
    <property type="match status" value="1"/>
</dbReference>
<keyword evidence="5" id="KW-1185">Reference proteome</keyword>
<sequence>MKKLILLIPLLTPIISFAGEFIGGGNVYNDLACTSRDLVASKKELNEIYRKIYASTQYKDELDRSQKAWLNYREKECNGYVAAEASQSQGAGPGLIVKDCLVTITRQRVDYLKRFLER</sequence>
<gene>
    <name evidence="2" type="ORF">I6H06_23155</name>
    <name evidence="3" type="ORF">NFI99_31690</name>
</gene>
<evidence type="ECO:0000313" key="2">
    <source>
        <dbReference type="EMBL" id="QPQ92003.1"/>
    </source>
</evidence>
<dbReference type="InterPro" id="IPR009739">
    <property type="entry name" value="LprI-like_N"/>
</dbReference>
<reference evidence="2 4" key="1">
    <citation type="submission" date="2020-12" db="EMBL/GenBank/DDBJ databases">
        <title>FDA dAtabase for Regulatory Grade micrObial Sequences (FDA-ARGOS): Supporting development and validation of Infectious Disease Dx tests.</title>
        <authorList>
            <person name="Minogue T."/>
            <person name="Wolcott M."/>
            <person name="Wasieloski L."/>
            <person name="Aguilar W."/>
            <person name="Moore D."/>
            <person name="Jaissle J."/>
            <person name="Tallon L."/>
            <person name="Sadzewicz L."/>
            <person name="Zhao X."/>
            <person name="Boylan J."/>
            <person name="Ott S."/>
            <person name="Bowen H."/>
            <person name="Vavikolanu K."/>
            <person name="Mehta A."/>
            <person name="Aluvathingal J."/>
            <person name="Nadendla S."/>
            <person name="Yan Y."/>
            <person name="Sichtig H."/>
        </authorList>
    </citation>
    <scope>NUCLEOTIDE SEQUENCE [LARGE SCALE GENOMIC DNA]</scope>
    <source>
        <strain evidence="2 4">FDAARGOS_949</strain>
    </source>
</reference>
<evidence type="ECO:0000313" key="5">
    <source>
        <dbReference type="Proteomes" id="UP001056386"/>
    </source>
</evidence>
<dbReference type="AlphaFoldDB" id="A0AAQ0BSC0"/>
<dbReference type="EMBL" id="CP065601">
    <property type="protein sequence ID" value="QPQ92003.1"/>
    <property type="molecule type" value="Genomic_DNA"/>
</dbReference>